<gene>
    <name evidence="1" type="ORF">BJ138DRAFT_1107014</name>
</gene>
<name>A0ACB7ZTE3_9AGAM</name>
<sequence length="107" mass="12450">MWEGIRDMWKGIQDVWKGTWDVWNGTWDVWKGNPRHQDMWNAIQCLVRIKFSPRSPWVSSWLVTSTIKPIHNMCNGIRDMCNGIRDMCNGIWCLAIESGVLQLLGSS</sequence>
<dbReference type="EMBL" id="MU268561">
    <property type="protein sequence ID" value="KAH7904216.1"/>
    <property type="molecule type" value="Genomic_DNA"/>
</dbReference>
<evidence type="ECO:0000313" key="2">
    <source>
        <dbReference type="Proteomes" id="UP000790377"/>
    </source>
</evidence>
<organism evidence="1 2">
    <name type="scientific">Hygrophoropsis aurantiaca</name>
    <dbReference type="NCBI Taxonomy" id="72124"/>
    <lineage>
        <taxon>Eukaryota</taxon>
        <taxon>Fungi</taxon>
        <taxon>Dikarya</taxon>
        <taxon>Basidiomycota</taxon>
        <taxon>Agaricomycotina</taxon>
        <taxon>Agaricomycetes</taxon>
        <taxon>Agaricomycetidae</taxon>
        <taxon>Boletales</taxon>
        <taxon>Coniophorineae</taxon>
        <taxon>Hygrophoropsidaceae</taxon>
        <taxon>Hygrophoropsis</taxon>
    </lineage>
</organism>
<dbReference type="Proteomes" id="UP000790377">
    <property type="component" value="Unassembled WGS sequence"/>
</dbReference>
<accession>A0ACB7ZTE3</accession>
<proteinExistence type="predicted"/>
<protein>
    <submittedName>
        <fullName evidence="1">Uncharacterized protein</fullName>
    </submittedName>
</protein>
<comment type="caution">
    <text evidence="1">The sequence shown here is derived from an EMBL/GenBank/DDBJ whole genome shotgun (WGS) entry which is preliminary data.</text>
</comment>
<reference evidence="1" key="1">
    <citation type="journal article" date="2021" name="New Phytol.">
        <title>Evolutionary innovations through gain and loss of genes in the ectomycorrhizal Boletales.</title>
        <authorList>
            <person name="Wu G."/>
            <person name="Miyauchi S."/>
            <person name="Morin E."/>
            <person name="Kuo A."/>
            <person name="Drula E."/>
            <person name="Varga T."/>
            <person name="Kohler A."/>
            <person name="Feng B."/>
            <person name="Cao Y."/>
            <person name="Lipzen A."/>
            <person name="Daum C."/>
            <person name="Hundley H."/>
            <person name="Pangilinan J."/>
            <person name="Johnson J."/>
            <person name="Barry K."/>
            <person name="LaButti K."/>
            <person name="Ng V."/>
            <person name="Ahrendt S."/>
            <person name="Min B."/>
            <person name="Choi I.G."/>
            <person name="Park H."/>
            <person name="Plett J.M."/>
            <person name="Magnuson J."/>
            <person name="Spatafora J.W."/>
            <person name="Nagy L.G."/>
            <person name="Henrissat B."/>
            <person name="Grigoriev I.V."/>
            <person name="Yang Z.L."/>
            <person name="Xu J."/>
            <person name="Martin F.M."/>
        </authorList>
    </citation>
    <scope>NUCLEOTIDE SEQUENCE</scope>
    <source>
        <strain evidence="1">ATCC 28755</strain>
    </source>
</reference>
<evidence type="ECO:0000313" key="1">
    <source>
        <dbReference type="EMBL" id="KAH7904216.1"/>
    </source>
</evidence>
<keyword evidence="2" id="KW-1185">Reference proteome</keyword>